<dbReference type="GO" id="GO:0047982">
    <property type="term" value="F:homocysteine desulfhydrase activity"/>
    <property type="evidence" value="ECO:0007669"/>
    <property type="project" value="UniProtKB-EC"/>
</dbReference>
<protein>
    <recommendedName>
        <fullName evidence="5">homocysteine desulfhydrase</fullName>
        <ecNumber evidence="5">4.4.1.2</ecNumber>
    </recommendedName>
    <alternativeName>
        <fullName evidence="6">Homocysteine desulfhydrase</fullName>
    </alternativeName>
</protein>
<comment type="catalytic activity">
    <reaction evidence="8">
        <text>L-methionine + H2O = methanethiol + 2-oxobutanoate + NH4(+)</text>
        <dbReference type="Rhea" id="RHEA:23800"/>
        <dbReference type="ChEBI" id="CHEBI:15377"/>
        <dbReference type="ChEBI" id="CHEBI:16007"/>
        <dbReference type="ChEBI" id="CHEBI:16763"/>
        <dbReference type="ChEBI" id="CHEBI:28938"/>
        <dbReference type="ChEBI" id="CHEBI:57844"/>
        <dbReference type="EC" id="4.4.1.11"/>
    </reaction>
    <physiologicalReaction direction="left-to-right" evidence="8">
        <dbReference type="Rhea" id="RHEA:23801"/>
    </physiologicalReaction>
</comment>
<dbReference type="GO" id="GO:0071269">
    <property type="term" value="P:L-homocysteine biosynthetic process"/>
    <property type="evidence" value="ECO:0007669"/>
    <property type="project" value="TreeGrafter"/>
</dbReference>
<comment type="catalytic activity">
    <reaction evidence="7">
        <text>L-homocysteine + H2O = 2-oxobutanoate + hydrogen sulfide + NH4(+) + H(+)</text>
        <dbReference type="Rhea" id="RHEA:14501"/>
        <dbReference type="ChEBI" id="CHEBI:15377"/>
        <dbReference type="ChEBI" id="CHEBI:15378"/>
        <dbReference type="ChEBI" id="CHEBI:16763"/>
        <dbReference type="ChEBI" id="CHEBI:28938"/>
        <dbReference type="ChEBI" id="CHEBI:29919"/>
        <dbReference type="ChEBI" id="CHEBI:58199"/>
        <dbReference type="EC" id="4.4.1.2"/>
    </reaction>
    <physiologicalReaction direction="left-to-right" evidence="7">
        <dbReference type="Rhea" id="RHEA:14502"/>
    </physiologicalReaction>
</comment>
<dbReference type="GO" id="GO:0006535">
    <property type="term" value="P:cysteine biosynthetic process from serine"/>
    <property type="evidence" value="ECO:0007669"/>
    <property type="project" value="TreeGrafter"/>
</dbReference>
<dbReference type="SUPFAM" id="SSF53383">
    <property type="entry name" value="PLP-dependent transferases"/>
    <property type="match status" value="1"/>
</dbReference>
<sequence>MGAMPEATRPAVPRSFATAQVQAGFVSGLAENTAVPSIHQSNGFEFASLSEARDLFALRKDGNIYSRAANPTVLVFERRVAELEGGIGAAGVASGQAAVAVALLALAKQGEHIVAARQLYGGTVDLLQDTFADWGIEASFVDQDDLAAWQAAVRPTTRALFAESISNPIAQVLDLGAVAAVARRAGVPLVIDNTVATPYLQRAKDFGADIVVHSATKFIGGHGTSLGGVVVDLGTFDFTAEPERWPQLTHTYPRVPDGSLVERFGATASPYIALVKTKYVHDLGPSLSAFNAFQLLQGLETLDLRMERHTASALAVAEFLQTHPAVARVHHPGLASSPWHANAQTYLPRGASSVFAFDLHATGDADADFRLVEDLISRLQVIRLVANIGDARSLVAHPASMTHSHMSPAQLAEAHISPTTIRLSIGLEDARDIVDDLRRALDGVVASAPAETAGAERQLAESSSR</sequence>
<evidence type="ECO:0000256" key="2">
    <source>
        <dbReference type="ARBA" id="ARBA00009077"/>
    </source>
</evidence>
<evidence type="ECO:0000313" key="11">
    <source>
        <dbReference type="EMBL" id="TQM27646.1"/>
    </source>
</evidence>
<dbReference type="GO" id="GO:0005737">
    <property type="term" value="C:cytoplasm"/>
    <property type="evidence" value="ECO:0007669"/>
    <property type="project" value="TreeGrafter"/>
</dbReference>
<dbReference type="PANTHER" id="PTHR43797">
    <property type="entry name" value="HOMOCYSTEINE/CYSTEINE SYNTHASE"/>
    <property type="match status" value="1"/>
</dbReference>
<evidence type="ECO:0000256" key="5">
    <source>
        <dbReference type="ARBA" id="ARBA00047175"/>
    </source>
</evidence>
<gene>
    <name evidence="11" type="ORF">FB391_1672</name>
</gene>
<evidence type="ECO:0000256" key="9">
    <source>
        <dbReference type="PIRSR" id="PIRSR001434-2"/>
    </source>
</evidence>
<dbReference type="Gene3D" id="3.90.1150.10">
    <property type="entry name" value="Aspartate Aminotransferase, domain 1"/>
    <property type="match status" value="1"/>
</dbReference>
<evidence type="ECO:0000256" key="3">
    <source>
        <dbReference type="ARBA" id="ARBA00022679"/>
    </source>
</evidence>
<dbReference type="PROSITE" id="PS00868">
    <property type="entry name" value="CYS_MET_METAB_PP"/>
    <property type="match status" value="1"/>
</dbReference>
<dbReference type="FunFam" id="3.40.640.10:FF:000046">
    <property type="entry name" value="Cystathionine gamma-lyase"/>
    <property type="match status" value="1"/>
</dbReference>
<proteinExistence type="inferred from homology"/>
<dbReference type="GO" id="GO:0030170">
    <property type="term" value="F:pyridoxal phosphate binding"/>
    <property type="evidence" value="ECO:0007669"/>
    <property type="project" value="InterPro"/>
</dbReference>
<dbReference type="InterPro" id="IPR054542">
    <property type="entry name" value="Cys_met_metab_PP"/>
</dbReference>
<keyword evidence="12" id="KW-1185">Reference proteome</keyword>
<evidence type="ECO:0000256" key="10">
    <source>
        <dbReference type="RuleBase" id="RU362118"/>
    </source>
</evidence>
<comment type="cofactor">
    <cofactor evidence="1 10">
        <name>pyridoxal 5'-phosphate</name>
        <dbReference type="ChEBI" id="CHEBI:597326"/>
    </cofactor>
</comment>
<dbReference type="EMBL" id="VFPE01000002">
    <property type="protein sequence ID" value="TQM27646.1"/>
    <property type="molecule type" value="Genomic_DNA"/>
</dbReference>
<dbReference type="PIRSF" id="PIRSF001434">
    <property type="entry name" value="CGS"/>
    <property type="match status" value="1"/>
</dbReference>
<dbReference type="AlphaFoldDB" id="A0A543F1E4"/>
<evidence type="ECO:0000256" key="4">
    <source>
        <dbReference type="ARBA" id="ARBA00022898"/>
    </source>
</evidence>
<dbReference type="CDD" id="cd00614">
    <property type="entry name" value="CGS_like"/>
    <property type="match status" value="1"/>
</dbReference>
<evidence type="ECO:0000256" key="7">
    <source>
        <dbReference type="ARBA" id="ARBA00048780"/>
    </source>
</evidence>
<dbReference type="InterPro" id="IPR006235">
    <property type="entry name" value="OAc-hSer/O-AcSer_sulfhydrylase"/>
</dbReference>
<dbReference type="PANTHER" id="PTHR43797:SF2">
    <property type="entry name" value="HOMOCYSTEINE_CYSTEINE SYNTHASE"/>
    <property type="match status" value="1"/>
</dbReference>
<dbReference type="EC" id="4.4.1.2" evidence="5"/>
<dbReference type="GO" id="GO:0018826">
    <property type="term" value="F:methionine gamma-lyase activity"/>
    <property type="evidence" value="ECO:0007669"/>
    <property type="project" value="UniProtKB-EC"/>
</dbReference>
<accession>A0A543F1E4</accession>
<dbReference type="Gene3D" id="3.40.640.10">
    <property type="entry name" value="Type I PLP-dependent aspartate aminotransferase-like (Major domain)"/>
    <property type="match status" value="1"/>
</dbReference>
<dbReference type="Pfam" id="PF01053">
    <property type="entry name" value="Cys_Met_Meta_PP"/>
    <property type="match status" value="1"/>
</dbReference>
<dbReference type="Proteomes" id="UP000320235">
    <property type="component" value="Unassembled WGS sequence"/>
</dbReference>
<dbReference type="InterPro" id="IPR015422">
    <property type="entry name" value="PyrdxlP-dep_Trfase_small"/>
</dbReference>
<organism evidence="11 12">
    <name type="scientific">Microbacterium kyungheense</name>
    <dbReference type="NCBI Taxonomy" id="1263636"/>
    <lineage>
        <taxon>Bacteria</taxon>
        <taxon>Bacillati</taxon>
        <taxon>Actinomycetota</taxon>
        <taxon>Actinomycetes</taxon>
        <taxon>Micrococcales</taxon>
        <taxon>Microbacteriaceae</taxon>
        <taxon>Microbacterium</taxon>
    </lineage>
</organism>
<keyword evidence="4 9" id="KW-0663">Pyridoxal phosphate</keyword>
<comment type="similarity">
    <text evidence="2 10">Belongs to the trans-sulfuration enzymes family.</text>
</comment>
<dbReference type="GO" id="GO:0004124">
    <property type="term" value="F:cysteine synthase activity"/>
    <property type="evidence" value="ECO:0007669"/>
    <property type="project" value="TreeGrafter"/>
</dbReference>
<keyword evidence="3" id="KW-0808">Transferase</keyword>
<name>A0A543F1E4_9MICO</name>
<evidence type="ECO:0000256" key="8">
    <source>
        <dbReference type="ARBA" id="ARBA00052699"/>
    </source>
</evidence>
<dbReference type="InterPro" id="IPR015424">
    <property type="entry name" value="PyrdxlP-dep_Trfase"/>
</dbReference>
<reference evidence="11 12" key="1">
    <citation type="submission" date="2019-06" db="EMBL/GenBank/DDBJ databases">
        <title>Sequencing the genomes of 1000 actinobacteria strains.</title>
        <authorList>
            <person name="Klenk H.-P."/>
        </authorList>
    </citation>
    <scope>NUCLEOTIDE SEQUENCE [LARGE SCALE GENOMIC DNA]</scope>
    <source>
        <strain evidence="11 12">DSM 105492</strain>
    </source>
</reference>
<feature type="modified residue" description="N6-(pyridoxal phosphate)lysine" evidence="9">
    <location>
        <position position="217"/>
    </location>
</feature>
<dbReference type="InterPro" id="IPR000277">
    <property type="entry name" value="Cys/Met-Metab_PyrdxlP-dep_enz"/>
</dbReference>
<dbReference type="GO" id="GO:0003961">
    <property type="term" value="F:O-acetylhomoserine aminocarboxypropyltransferase activity"/>
    <property type="evidence" value="ECO:0007669"/>
    <property type="project" value="TreeGrafter"/>
</dbReference>
<comment type="caution">
    <text evidence="11">The sequence shown here is derived from an EMBL/GenBank/DDBJ whole genome shotgun (WGS) entry which is preliminary data.</text>
</comment>
<evidence type="ECO:0000256" key="1">
    <source>
        <dbReference type="ARBA" id="ARBA00001933"/>
    </source>
</evidence>
<dbReference type="GO" id="GO:0019346">
    <property type="term" value="P:transsulfuration"/>
    <property type="evidence" value="ECO:0007669"/>
    <property type="project" value="InterPro"/>
</dbReference>
<evidence type="ECO:0000256" key="6">
    <source>
        <dbReference type="ARBA" id="ARBA00047199"/>
    </source>
</evidence>
<dbReference type="OrthoDB" id="9780685at2"/>
<dbReference type="InterPro" id="IPR015421">
    <property type="entry name" value="PyrdxlP-dep_Trfase_major"/>
</dbReference>
<evidence type="ECO:0000313" key="12">
    <source>
        <dbReference type="Proteomes" id="UP000320235"/>
    </source>
</evidence>